<keyword evidence="2" id="KW-1185">Reference proteome</keyword>
<dbReference type="Proteomes" id="UP001172159">
    <property type="component" value="Unassembled WGS sequence"/>
</dbReference>
<dbReference type="EMBL" id="JAUKTV010000011">
    <property type="protein sequence ID" value="KAK0724029.1"/>
    <property type="molecule type" value="Genomic_DNA"/>
</dbReference>
<evidence type="ECO:0000313" key="1">
    <source>
        <dbReference type="EMBL" id="KAK0724029.1"/>
    </source>
</evidence>
<sequence length="108" mass="13591">MIKDYNKNIYYKEDYSFIKRLKEYIKSLKYINNLKKASFKYKLTFKEITKDIKDEMLYIYKEIKKLKTTERLYVYYRNREINLKTLEDYITLIIVDLFKYKEDLLILY</sequence>
<reference evidence="1" key="1">
    <citation type="submission" date="2023-06" db="EMBL/GenBank/DDBJ databases">
        <title>Genome-scale phylogeny and comparative genomics of the fungal order Sordariales.</title>
        <authorList>
            <consortium name="Lawrence Berkeley National Laboratory"/>
            <person name="Hensen N."/>
            <person name="Bonometti L."/>
            <person name="Westerberg I."/>
            <person name="Brannstrom I.O."/>
            <person name="Guillou S."/>
            <person name="Cros-Aarteil S."/>
            <person name="Calhoun S."/>
            <person name="Haridas S."/>
            <person name="Kuo A."/>
            <person name="Mondo S."/>
            <person name="Pangilinan J."/>
            <person name="Riley R."/>
            <person name="Labutti K."/>
            <person name="Andreopoulos B."/>
            <person name="Lipzen A."/>
            <person name="Chen C."/>
            <person name="Yanf M."/>
            <person name="Daum C."/>
            <person name="Ng V."/>
            <person name="Clum A."/>
            <person name="Steindorff A."/>
            <person name="Ohm R."/>
            <person name="Martin F."/>
            <person name="Silar P."/>
            <person name="Natvig D."/>
            <person name="Lalanne C."/>
            <person name="Gautier V."/>
            <person name="Ament-Velasquez S.L."/>
            <person name="Kruys A."/>
            <person name="Hutchinson M.I."/>
            <person name="Powell A.J."/>
            <person name="Barry K."/>
            <person name="Miller A.N."/>
            <person name="Grigoriev I.V."/>
            <person name="Debuchy R."/>
            <person name="Gladieux P."/>
            <person name="Thoren M.H."/>
            <person name="Johannesson H."/>
        </authorList>
    </citation>
    <scope>NUCLEOTIDE SEQUENCE</scope>
    <source>
        <strain evidence="1">CBS 540.89</strain>
    </source>
</reference>
<accession>A0AA40AXV4</accession>
<dbReference type="AlphaFoldDB" id="A0AA40AXV4"/>
<protein>
    <submittedName>
        <fullName evidence="1">Uncharacterized protein</fullName>
    </submittedName>
</protein>
<proteinExistence type="predicted"/>
<name>A0AA40AXV4_9PEZI</name>
<comment type="caution">
    <text evidence="1">The sequence shown here is derived from an EMBL/GenBank/DDBJ whole genome shotgun (WGS) entry which is preliminary data.</text>
</comment>
<gene>
    <name evidence="1" type="ORF">B0T21DRAFT_351147</name>
</gene>
<organism evidence="1 2">
    <name type="scientific">Apiosordaria backusii</name>
    <dbReference type="NCBI Taxonomy" id="314023"/>
    <lineage>
        <taxon>Eukaryota</taxon>
        <taxon>Fungi</taxon>
        <taxon>Dikarya</taxon>
        <taxon>Ascomycota</taxon>
        <taxon>Pezizomycotina</taxon>
        <taxon>Sordariomycetes</taxon>
        <taxon>Sordariomycetidae</taxon>
        <taxon>Sordariales</taxon>
        <taxon>Lasiosphaeriaceae</taxon>
        <taxon>Apiosordaria</taxon>
    </lineage>
</organism>
<evidence type="ECO:0000313" key="2">
    <source>
        <dbReference type="Proteomes" id="UP001172159"/>
    </source>
</evidence>